<evidence type="ECO:0000256" key="1">
    <source>
        <dbReference type="SAM" id="MobiDB-lite"/>
    </source>
</evidence>
<organism evidence="2 3">
    <name type="scientific">Pleuronectes platessa</name>
    <name type="common">European plaice</name>
    <dbReference type="NCBI Taxonomy" id="8262"/>
    <lineage>
        <taxon>Eukaryota</taxon>
        <taxon>Metazoa</taxon>
        <taxon>Chordata</taxon>
        <taxon>Craniata</taxon>
        <taxon>Vertebrata</taxon>
        <taxon>Euteleostomi</taxon>
        <taxon>Actinopterygii</taxon>
        <taxon>Neopterygii</taxon>
        <taxon>Teleostei</taxon>
        <taxon>Neoteleostei</taxon>
        <taxon>Acanthomorphata</taxon>
        <taxon>Carangaria</taxon>
        <taxon>Pleuronectiformes</taxon>
        <taxon>Pleuronectoidei</taxon>
        <taxon>Pleuronectidae</taxon>
        <taxon>Pleuronectes</taxon>
    </lineage>
</organism>
<protein>
    <submittedName>
        <fullName evidence="2">Uncharacterized protein</fullName>
    </submittedName>
</protein>
<feature type="region of interest" description="Disordered" evidence="1">
    <location>
        <begin position="1"/>
        <end position="34"/>
    </location>
</feature>
<dbReference type="EMBL" id="CADEAL010002502">
    <property type="protein sequence ID" value="CAB1440744.1"/>
    <property type="molecule type" value="Genomic_DNA"/>
</dbReference>
<comment type="caution">
    <text evidence="2">The sequence shown here is derived from an EMBL/GenBank/DDBJ whole genome shotgun (WGS) entry which is preliminary data.</text>
</comment>
<reference evidence="2" key="1">
    <citation type="submission" date="2020-03" db="EMBL/GenBank/DDBJ databases">
        <authorList>
            <person name="Weist P."/>
        </authorList>
    </citation>
    <scope>NUCLEOTIDE SEQUENCE</scope>
</reference>
<name>A0A9N7UYM5_PLEPL</name>
<gene>
    <name evidence="2" type="ORF">PLEPLA_LOCUS28511</name>
</gene>
<evidence type="ECO:0000313" key="3">
    <source>
        <dbReference type="Proteomes" id="UP001153269"/>
    </source>
</evidence>
<evidence type="ECO:0000313" key="2">
    <source>
        <dbReference type="EMBL" id="CAB1440744.1"/>
    </source>
</evidence>
<accession>A0A9N7UYM5</accession>
<sequence length="79" mass="8618">MEGEGGRRKTPTGSHHGATLGVEKPPDASTPLGVDWTAETEDGLCERGVVLVFRLFVVFLTCLRRGARRTGDRLFSSRC</sequence>
<keyword evidence="3" id="KW-1185">Reference proteome</keyword>
<proteinExistence type="predicted"/>
<dbReference type="Proteomes" id="UP001153269">
    <property type="component" value="Unassembled WGS sequence"/>
</dbReference>
<dbReference type="AlphaFoldDB" id="A0A9N7UYM5"/>